<sequence>MKKWTLLLASIFAAASILSACSGTNQGEQELREEDNALQQEADANTEQPVDPNQSEGQGASLNDPPVAEPLPEEHSEEGNTAVEDDSTETAAIPFTVAQLDANMAIGMTKEEVAALIGDDYAEITMAMDNAEGWRYDIGAVDGYSFDDVLDSVDLEGIKQGDVALQIFIQFDSEGQVNGYSAYQADEDGSISVYQWLENGELKTDTIL</sequence>
<protein>
    <recommendedName>
        <fullName evidence="5">Lipoprotein</fullName>
    </recommendedName>
</protein>
<dbReference type="AlphaFoldDB" id="A0A8J4M4D3"/>
<gene>
    <name evidence="3" type="ORF">XYCOK13_38860</name>
</gene>
<dbReference type="RefSeq" id="WP_213413869.1">
    <property type="nucleotide sequence ID" value="NZ_BOVK01000069.1"/>
</dbReference>
<keyword evidence="4" id="KW-1185">Reference proteome</keyword>
<feature type="chain" id="PRO_5035185817" description="Lipoprotein" evidence="2">
    <location>
        <begin position="21"/>
        <end position="208"/>
    </location>
</feature>
<proteinExistence type="predicted"/>
<accession>A0A8J4M4D3</accession>
<dbReference type="PROSITE" id="PS51257">
    <property type="entry name" value="PROKAR_LIPOPROTEIN"/>
    <property type="match status" value="1"/>
</dbReference>
<keyword evidence="2" id="KW-0732">Signal</keyword>
<organism evidence="3 4">
    <name type="scientific">Xylanibacillus composti</name>
    <dbReference type="NCBI Taxonomy" id="1572762"/>
    <lineage>
        <taxon>Bacteria</taxon>
        <taxon>Bacillati</taxon>
        <taxon>Bacillota</taxon>
        <taxon>Bacilli</taxon>
        <taxon>Bacillales</taxon>
        <taxon>Paenibacillaceae</taxon>
        <taxon>Xylanibacillus</taxon>
    </lineage>
</organism>
<feature type="signal peptide" evidence="2">
    <location>
        <begin position="1"/>
        <end position="20"/>
    </location>
</feature>
<dbReference type="Proteomes" id="UP000677918">
    <property type="component" value="Unassembled WGS sequence"/>
</dbReference>
<evidence type="ECO:0000313" key="3">
    <source>
        <dbReference type="EMBL" id="GIQ71062.1"/>
    </source>
</evidence>
<evidence type="ECO:0008006" key="5">
    <source>
        <dbReference type="Google" id="ProtNLM"/>
    </source>
</evidence>
<comment type="caution">
    <text evidence="3">The sequence shown here is derived from an EMBL/GenBank/DDBJ whole genome shotgun (WGS) entry which is preliminary data.</text>
</comment>
<dbReference type="EMBL" id="BOVK01000069">
    <property type="protein sequence ID" value="GIQ71062.1"/>
    <property type="molecule type" value="Genomic_DNA"/>
</dbReference>
<reference evidence="3" key="1">
    <citation type="submission" date="2021-04" db="EMBL/GenBank/DDBJ databases">
        <title>Draft genome sequence of Xylanibacillus composti strain K13.</title>
        <authorList>
            <person name="Uke A."/>
            <person name="Chhe C."/>
            <person name="Baramee S."/>
            <person name="Kosugi A."/>
        </authorList>
    </citation>
    <scope>NUCLEOTIDE SEQUENCE</scope>
    <source>
        <strain evidence="3">K13</strain>
    </source>
</reference>
<evidence type="ECO:0000313" key="4">
    <source>
        <dbReference type="Proteomes" id="UP000677918"/>
    </source>
</evidence>
<evidence type="ECO:0000256" key="1">
    <source>
        <dbReference type="SAM" id="MobiDB-lite"/>
    </source>
</evidence>
<name>A0A8J4M4D3_9BACL</name>
<evidence type="ECO:0000256" key="2">
    <source>
        <dbReference type="SAM" id="SignalP"/>
    </source>
</evidence>
<feature type="region of interest" description="Disordered" evidence="1">
    <location>
        <begin position="25"/>
        <end position="88"/>
    </location>
</feature>
<feature type="compositionally biased region" description="Polar residues" evidence="1">
    <location>
        <begin position="37"/>
        <end position="61"/>
    </location>
</feature>